<dbReference type="Proteomes" id="UP001148737">
    <property type="component" value="Unassembled WGS sequence"/>
</dbReference>
<sequence length="734" mass="80356">MKRSRTFRGSIETILSARKSRGRSRSSQHQHISADAWNYTNLHHLLYGAAVIAFWVLVVAVGFFHRLYLAACRVCYSYPQLQLIKLPLGQAAWLKRRLFLPAAFGYRCAQSAWGCTVPPRIQSLSILAFVTLNTTYSFIGYRFSEENYYFGNIVDQALRYASDRTGIISFANFPLIWLFGMRNNFALWLTGWDFGTYNNFHRWTARIATLQAVIHSIGYIIILLRQGGWRDLYTEFLEPYWQAGVLSRWQSHPFTVASFISSIPDLEVGERTALLTHGNFNTEVTKAEVHTSTGSLRFLIRPYDGFTAKLRELAQDKTCFQVQLDGPYGTSHNLHTYSHVVFIAGGTGIVTPISYLPTLVGNPDRKPVVTLHWAVREPAFADLVLQQYYDDALRSDNISITLYASACIDLQPMFLDFISQQMGRPNICSIIASAASTAENGRLAVVACGPEGLDTGHGDQCCDNDSYCFVSTSGESRCCPLGSNCVADSKCNSKSYYCTRTTTRTLIASILSNATETGCCGRRCPQSQYYLCPAELGGNCCPYGAACRADGNCVAPGPTTTTISTMSPSVSPASTCLTGECTGVVVAVQPSGGLSTTTKACIAAIVVGGTGIAAGALTWLWLLKKKRRLQERRGISSLEESPVSEVPGDDVAATEYFGIGAALPVAERAVPSQPQTPGDITSPVEIDSAVRKDDSPDAGNMARVEDAEIYELEATEVRQSHSVEPAAKSEECKR</sequence>
<evidence type="ECO:0000313" key="1">
    <source>
        <dbReference type="EMBL" id="KAJ3476016.1"/>
    </source>
</evidence>
<accession>A0ACC1QH21</accession>
<protein>
    <submittedName>
        <fullName evidence="1">Uncharacterized protein</fullName>
    </submittedName>
</protein>
<organism evidence="1 2">
    <name type="scientific">Lecanicillium saksenae</name>
    <dbReference type="NCBI Taxonomy" id="468837"/>
    <lineage>
        <taxon>Eukaryota</taxon>
        <taxon>Fungi</taxon>
        <taxon>Dikarya</taxon>
        <taxon>Ascomycota</taxon>
        <taxon>Pezizomycotina</taxon>
        <taxon>Sordariomycetes</taxon>
        <taxon>Hypocreomycetidae</taxon>
        <taxon>Hypocreales</taxon>
        <taxon>Cordycipitaceae</taxon>
        <taxon>Lecanicillium</taxon>
    </lineage>
</organism>
<name>A0ACC1QH21_9HYPO</name>
<keyword evidence="2" id="KW-1185">Reference proteome</keyword>
<proteinExistence type="predicted"/>
<dbReference type="EMBL" id="JANAKD010001861">
    <property type="protein sequence ID" value="KAJ3476016.1"/>
    <property type="molecule type" value="Genomic_DNA"/>
</dbReference>
<evidence type="ECO:0000313" key="2">
    <source>
        <dbReference type="Proteomes" id="UP001148737"/>
    </source>
</evidence>
<gene>
    <name evidence="1" type="ORF">NLG97_g9266</name>
</gene>
<comment type="caution">
    <text evidence="1">The sequence shown here is derived from an EMBL/GenBank/DDBJ whole genome shotgun (WGS) entry which is preliminary data.</text>
</comment>
<reference evidence="1" key="1">
    <citation type="submission" date="2022-07" db="EMBL/GenBank/DDBJ databases">
        <title>Genome Sequence of Lecanicillium saksenae.</title>
        <authorList>
            <person name="Buettner E."/>
        </authorList>
    </citation>
    <scope>NUCLEOTIDE SEQUENCE</scope>
    <source>
        <strain evidence="1">VT-O1</strain>
    </source>
</reference>